<evidence type="ECO:0008006" key="2">
    <source>
        <dbReference type="Google" id="ProtNLM"/>
    </source>
</evidence>
<name>A0A5J4RR28_9ZZZZ</name>
<dbReference type="Pfam" id="PF13650">
    <property type="entry name" value="Asp_protease_2"/>
    <property type="match status" value="1"/>
</dbReference>
<dbReference type="Gene3D" id="2.40.70.10">
    <property type="entry name" value="Acid Proteases"/>
    <property type="match status" value="1"/>
</dbReference>
<gene>
    <name evidence="1" type="ORF">EZS27_015852</name>
</gene>
<organism evidence="1">
    <name type="scientific">termite gut metagenome</name>
    <dbReference type="NCBI Taxonomy" id="433724"/>
    <lineage>
        <taxon>unclassified sequences</taxon>
        <taxon>metagenomes</taxon>
        <taxon>organismal metagenomes</taxon>
    </lineage>
</organism>
<evidence type="ECO:0000313" key="1">
    <source>
        <dbReference type="EMBL" id="KAA6335952.1"/>
    </source>
</evidence>
<accession>A0A5J4RR28</accession>
<protein>
    <recommendedName>
        <fullName evidence="2">Peptidase A2 domain-containing protein</fullName>
    </recommendedName>
</protein>
<proteinExistence type="predicted"/>
<dbReference type="EMBL" id="SNRY01000842">
    <property type="protein sequence ID" value="KAA6335952.1"/>
    <property type="molecule type" value="Genomic_DNA"/>
</dbReference>
<sequence length="385" mass="43067">MEKVFRIYLIILFVDFYVTGNAQTTLLCDTVPYDIIEGKMVITAETESKPVRYILDTGGRNLITTDSAHYYHVGIVGNEAVADVNNKGRSMYKGVLPNLKIGKTIELQNVNMLVMPPQNYFRAMGVAGALGSEAFTDVCVSIHSREKYLIVTYPFRPKGISRKDGTPMNMTNNRQPLIPVQVSGITIHALFDTGMSGFLHLNDTDYETLKKAGNYELIAHGSGLWFVGVGGVNDIHNNVADKITVSDWRVTTKRFINAGTLTQNRHISIVGLGLIEYGNVILDYPRGLFYYFPFDNQTDDLSAKTKIWNVNILPVDDHFEVTGTLGEIDVKRNERVWNINGTDLKNMPPSELLITDILNNIKEDTAHILVGIDADNPRKVIIKRI</sequence>
<dbReference type="AlphaFoldDB" id="A0A5J4RR28"/>
<reference evidence="1" key="1">
    <citation type="submission" date="2019-03" db="EMBL/GenBank/DDBJ databases">
        <title>Single cell metagenomics reveals metabolic interactions within the superorganism composed of flagellate Streblomastix strix and complex community of Bacteroidetes bacteria on its surface.</title>
        <authorList>
            <person name="Treitli S.C."/>
            <person name="Kolisko M."/>
            <person name="Husnik F."/>
            <person name="Keeling P."/>
            <person name="Hampl V."/>
        </authorList>
    </citation>
    <scope>NUCLEOTIDE SEQUENCE</scope>
    <source>
        <strain evidence="1">STM</strain>
    </source>
</reference>
<dbReference type="InterPro" id="IPR021109">
    <property type="entry name" value="Peptidase_aspartic_dom_sf"/>
</dbReference>
<comment type="caution">
    <text evidence="1">The sequence shown here is derived from an EMBL/GenBank/DDBJ whole genome shotgun (WGS) entry which is preliminary data.</text>
</comment>